<evidence type="ECO:0000313" key="2">
    <source>
        <dbReference type="Proteomes" id="UP000037175"/>
    </source>
</evidence>
<dbReference type="AlphaFoldDB" id="A0A0L6VZ57"/>
<reference evidence="2" key="1">
    <citation type="submission" date="2015-07" db="EMBL/GenBank/DDBJ databases">
        <title>Complete Genome of Thermincola ferriacetica strain Z-0001T.</title>
        <authorList>
            <person name="Lusk B."/>
            <person name="Badalamenti J.P."/>
            <person name="Parameswaran P."/>
            <person name="Bond D.R."/>
            <person name="Torres C.I."/>
        </authorList>
    </citation>
    <scope>NUCLEOTIDE SEQUENCE [LARGE SCALE GENOMIC DNA]</scope>
    <source>
        <strain evidence="2">Z-0001</strain>
    </source>
</reference>
<protein>
    <submittedName>
        <fullName evidence="1">VWA containing CoxE family protein</fullName>
    </submittedName>
</protein>
<name>A0A0L6VZ57_9FIRM</name>
<dbReference type="PANTHER" id="PTHR39338">
    <property type="entry name" value="BLL5662 PROTEIN-RELATED"/>
    <property type="match status" value="1"/>
</dbReference>
<proteinExistence type="predicted"/>
<dbReference type="Proteomes" id="UP000037175">
    <property type="component" value="Unassembled WGS sequence"/>
</dbReference>
<comment type="caution">
    <text evidence="1">The sequence shown here is derived from an EMBL/GenBank/DDBJ whole genome shotgun (WGS) entry which is preliminary data.</text>
</comment>
<dbReference type="PANTHER" id="PTHR39338:SF5">
    <property type="entry name" value="BLR6139 PROTEIN"/>
    <property type="match status" value="1"/>
</dbReference>
<sequence length="467" mass="54427">MSHPAQENSTGRQRYIENSIVRFVDALRRLGLRISSAEVIDAVRGLQMVDIIDREQVLAVFQGTLAKDETSRKQVKRAFDAYFTNPENMEKRVAQYVEGQEKKAVEMQAAEKDLSFEWEQRGQDGESSGQLQLKLTDEEKQVYARLPEDKKQKIRDYLQSQFQGNRINSPEQLITNVVRSSLNYWKHRLRQEEAYPPFEVNYAGDPEMDSLLDEVVKQTIQEEDLLYEDMQKLADRDLPQVGVLIKKLSQKLATRISRRYRQSKKRSRLDLRRSIRHNMRYGGTLFKLDFKTRKPRKPRFLLIADVSGSMAKYAGFILQFIYGLSSTVEDIESFVFSEGVERITPYFRAGHPFDQTMTDIVNRSKEWGKGTDLYKALQVIENKYGALLRPDTFLIILSDTKTLNYARAAEEMTKLRKKVREIIWLNTLPKKSWDDTPSVQAFCARCLMYECNTLAHLERIMTSRILK</sequence>
<organism evidence="1 2">
    <name type="scientific">Thermincola ferriacetica</name>
    <dbReference type="NCBI Taxonomy" id="281456"/>
    <lineage>
        <taxon>Bacteria</taxon>
        <taxon>Bacillati</taxon>
        <taxon>Bacillota</taxon>
        <taxon>Clostridia</taxon>
        <taxon>Eubacteriales</taxon>
        <taxon>Thermincolaceae</taxon>
        <taxon>Thermincola</taxon>
    </lineage>
</organism>
<evidence type="ECO:0000313" key="1">
    <source>
        <dbReference type="EMBL" id="KNZ68612.1"/>
    </source>
</evidence>
<dbReference type="InterPro" id="IPR008912">
    <property type="entry name" value="Uncharacterised_CoxE"/>
</dbReference>
<dbReference type="InterPro" id="IPR036465">
    <property type="entry name" value="vWFA_dom_sf"/>
</dbReference>
<keyword evidence="2" id="KW-1185">Reference proteome</keyword>
<gene>
    <name evidence="1" type="ORF">Tfer_2864</name>
</gene>
<accession>A0A0L6VZ57</accession>
<dbReference type="SUPFAM" id="SSF53300">
    <property type="entry name" value="vWA-like"/>
    <property type="match status" value="1"/>
</dbReference>
<dbReference type="EMBL" id="LGTE01000026">
    <property type="protein sequence ID" value="KNZ68612.1"/>
    <property type="molecule type" value="Genomic_DNA"/>
</dbReference>
<dbReference type="Pfam" id="PF05762">
    <property type="entry name" value="VWA_CoxE"/>
    <property type="match status" value="1"/>
</dbReference>
<dbReference type="RefSeq" id="WP_052218851.1">
    <property type="nucleotide sequence ID" value="NZ_LGTE01000026.1"/>
</dbReference>